<comment type="similarity">
    <text evidence="1">Belongs to the AAR2 family.</text>
</comment>
<dbReference type="InterPro" id="IPR007946">
    <property type="entry name" value="AAR2"/>
</dbReference>
<feature type="region of interest" description="Disordered" evidence="2">
    <location>
        <begin position="418"/>
        <end position="471"/>
    </location>
</feature>
<dbReference type="AlphaFoldDB" id="A0A4U0VI15"/>
<evidence type="ECO:0000256" key="1">
    <source>
        <dbReference type="ARBA" id="ARBA00006281"/>
    </source>
</evidence>
<dbReference type="CDD" id="cd13778">
    <property type="entry name" value="Aar2_C"/>
    <property type="match status" value="1"/>
</dbReference>
<evidence type="ECO:0000259" key="3">
    <source>
        <dbReference type="Pfam" id="PF05282"/>
    </source>
</evidence>
<evidence type="ECO:0000256" key="2">
    <source>
        <dbReference type="SAM" id="MobiDB-lite"/>
    </source>
</evidence>
<sequence length="471" mass="51717">MDATASSALLILNLPEQALAGIDLLAFTTTLRFKGVKAIPPGLHLAFVGANTAFSERHGIWFDVPHGPVDSGPPLIITRWQSSSESLVAVTDEAEHLKWRANLGGIWREGLTPYRQTTAKTTNEDDEQEELVDWTKLTSHITEPLLTRITGGKTWTLSSGSSAKRDLEDIPGLDRSDIDELQSDKELAFLPIGLKRTWRPGATGRERTEAAQDRSWALNELIEKQCSTGDTMEVVGEMQFCFLCVLTLNNFSCFEQWKRILTLLFTSRSAAATRPEVFVEAIRALTLQLQHCRVADTGLIDLADEGGSLLKGLLTRFRTGLESLQGSIGVQDVVDELDDLEDYLRTEHGWHFGGTFAKSGVLELEDGEQVHMDTTAFDEEDEAGEYAPQVVELTAEQARMLGADLSGGEGRVEMNGLRAGMSRTSLHEVVDSSDDDDEEEVEGEHKAATVGGSSESEGEEAADLEDMDARY</sequence>
<protein>
    <submittedName>
        <fullName evidence="5">Uncharacterized protein</fullName>
    </submittedName>
</protein>
<dbReference type="PANTHER" id="PTHR12689:SF4">
    <property type="entry name" value="PROTEIN AAR2 HOMOLOG"/>
    <property type="match status" value="1"/>
</dbReference>
<feature type="compositionally biased region" description="Acidic residues" evidence="2">
    <location>
        <begin position="431"/>
        <end position="442"/>
    </location>
</feature>
<organism evidence="5 6">
    <name type="scientific">Friedmanniomyces endolithicus</name>
    <dbReference type="NCBI Taxonomy" id="329885"/>
    <lineage>
        <taxon>Eukaryota</taxon>
        <taxon>Fungi</taxon>
        <taxon>Dikarya</taxon>
        <taxon>Ascomycota</taxon>
        <taxon>Pezizomycotina</taxon>
        <taxon>Dothideomycetes</taxon>
        <taxon>Dothideomycetidae</taxon>
        <taxon>Mycosphaerellales</taxon>
        <taxon>Teratosphaeriaceae</taxon>
        <taxon>Friedmanniomyces</taxon>
    </lineage>
</organism>
<feature type="compositionally biased region" description="Acidic residues" evidence="2">
    <location>
        <begin position="456"/>
        <end position="471"/>
    </location>
</feature>
<reference evidence="5 6" key="1">
    <citation type="submission" date="2017-03" db="EMBL/GenBank/DDBJ databases">
        <title>Genomes of endolithic fungi from Antarctica.</title>
        <authorList>
            <person name="Coleine C."/>
            <person name="Masonjones S."/>
            <person name="Stajich J.E."/>
        </authorList>
    </citation>
    <scope>NUCLEOTIDE SEQUENCE [LARGE SCALE GENOMIC DNA]</scope>
    <source>
        <strain evidence="5 6">CCFEE 5311</strain>
    </source>
</reference>
<evidence type="ECO:0000259" key="4">
    <source>
        <dbReference type="Pfam" id="PF20981"/>
    </source>
</evidence>
<dbReference type="InterPro" id="IPR033648">
    <property type="entry name" value="AAR2_C"/>
</dbReference>
<dbReference type="Pfam" id="PF20981">
    <property type="entry name" value="AAR2_1st"/>
    <property type="match status" value="1"/>
</dbReference>
<evidence type="ECO:0000313" key="6">
    <source>
        <dbReference type="Proteomes" id="UP000310066"/>
    </source>
</evidence>
<dbReference type="Proteomes" id="UP000310066">
    <property type="component" value="Unassembled WGS sequence"/>
</dbReference>
<dbReference type="Gene3D" id="2.60.34.20">
    <property type="match status" value="1"/>
</dbReference>
<name>A0A4U0VI15_9PEZI</name>
<dbReference type="CDD" id="cd13777">
    <property type="entry name" value="Aar2_N"/>
    <property type="match status" value="1"/>
</dbReference>
<dbReference type="PANTHER" id="PTHR12689">
    <property type="entry name" value="A1 CISTRON SPLICING FACTOR AAR2-RELATED"/>
    <property type="match status" value="1"/>
</dbReference>
<gene>
    <name evidence="5" type="ORF">B0A54_01415</name>
</gene>
<dbReference type="Pfam" id="PF05282">
    <property type="entry name" value="AAR2"/>
    <property type="match status" value="1"/>
</dbReference>
<dbReference type="GO" id="GO:0000244">
    <property type="term" value="P:spliceosomal tri-snRNP complex assembly"/>
    <property type="evidence" value="ECO:0007669"/>
    <property type="project" value="TreeGrafter"/>
</dbReference>
<dbReference type="InterPro" id="IPR038516">
    <property type="entry name" value="AAR2_N_sf"/>
</dbReference>
<dbReference type="EMBL" id="NAJP01000004">
    <property type="protein sequence ID" value="TKA47925.1"/>
    <property type="molecule type" value="Genomic_DNA"/>
</dbReference>
<accession>A0A4U0VI15</accession>
<dbReference type="InterPro" id="IPR038514">
    <property type="entry name" value="AAR2_C_sf"/>
</dbReference>
<dbReference type="InterPro" id="IPR033647">
    <property type="entry name" value="Aar2_N"/>
</dbReference>
<dbReference type="Gene3D" id="1.25.40.550">
    <property type="entry name" value="Aar2, C-terminal domain-like"/>
    <property type="match status" value="1"/>
</dbReference>
<evidence type="ECO:0000313" key="5">
    <source>
        <dbReference type="EMBL" id="TKA47925.1"/>
    </source>
</evidence>
<dbReference type="STRING" id="329885.A0A4U0VI15"/>
<proteinExistence type="inferred from homology"/>
<feature type="domain" description="AAR2 C-terminal" evidence="3">
    <location>
        <begin position="189"/>
        <end position="352"/>
    </location>
</feature>
<comment type="caution">
    <text evidence="5">The sequence shown here is derived from an EMBL/GenBank/DDBJ whole genome shotgun (WGS) entry which is preliminary data.</text>
</comment>
<feature type="domain" description="AAR2 N-terminal" evidence="4">
    <location>
        <begin position="7"/>
        <end position="151"/>
    </location>
</feature>
<dbReference type="OrthoDB" id="201752at2759"/>